<feature type="domain" description="GST N-terminal" evidence="6">
    <location>
        <begin position="37"/>
        <end position="131"/>
    </location>
</feature>
<dbReference type="Gene3D" id="3.40.30.10">
    <property type="entry name" value="Glutaredoxin"/>
    <property type="match status" value="1"/>
</dbReference>
<dbReference type="Pfam" id="PF14497">
    <property type="entry name" value="GST_C_3"/>
    <property type="match status" value="1"/>
</dbReference>
<dbReference type="AlphaFoldDB" id="A0A7S4V8Y2"/>
<dbReference type="GO" id="GO:0004364">
    <property type="term" value="F:glutathione transferase activity"/>
    <property type="evidence" value="ECO:0007669"/>
    <property type="project" value="UniProtKB-EC"/>
</dbReference>
<dbReference type="EMBL" id="HBNS01011650">
    <property type="protein sequence ID" value="CAE4596779.1"/>
    <property type="molecule type" value="Transcribed_RNA"/>
</dbReference>
<dbReference type="EC" id="2.5.1.18" evidence="3"/>
<dbReference type="InterPro" id="IPR010987">
    <property type="entry name" value="Glutathione-S-Trfase_C-like"/>
</dbReference>
<dbReference type="Gene3D" id="1.20.1050.10">
    <property type="match status" value="1"/>
</dbReference>
<evidence type="ECO:0000256" key="2">
    <source>
        <dbReference type="ARBA" id="ARBA00005861"/>
    </source>
</evidence>
<evidence type="ECO:0000259" key="7">
    <source>
        <dbReference type="PROSITE" id="PS50405"/>
    </source>
</evidence>
<dbReference type="PANTHER" id="PTHR11571">
    <property type="entry name" value="GLUTATHIONE S-TRANSFERASE"/>
    <property type="match status" value="1"/>
</dbReference>
<dbReference type="InterPro" id="IPR036282">
    <property type="entry name" value="Glutathione-S-Trfase_C_sf"/>
</dbReference>
<organism evidence="8">
    <name type="scientific">Ditylum brightwellii</name>
    <dbReference type="NCBI Taxonomy" id="49249"/>
    <lineage>
        <taxon>Eukaryota</taxon>
        <taxon>Sar</taxon>
        <taxon>Stramenopiles</taxon>
        <taxon>Ochrophyta</taxon>
        <taxon>Bacillariophyta</taxon>
        <taxon>Mediophyceae</taxon>
        <taxon>Lithodesmiophycidae</taxon>
        <taxon>Lithodesmiales</taxon>
        <taxon>Lithodesmiaceae</taxon>
        <taxon>Ditylum</taxon>
    </lineage>
</organism>
<dbReference type="SUPFAM" id="SSF47616">
    <property type="entry name" value="GST C-terminal domain-like"/>
    <property type="match status" value="1"/>
</dbReference>
<gene>
    <name evidence="8" type="ORF">DBRI00130_LOCUS9422</name>
</gene>
<evidence type="ECO:0000313" key="8">
    <source>
        <dbReference type="EMBL" id="CAE4596779.1"/>
    </source>
</evidence>
<evidence type="ECO:0000259" key="6">
    <source>
        <dbReference type="PROSITE" id="PS50404"/>
    </source>
</evidence>
<proteinExistence type="inferred from homology"/>
<keyword evidence="4" id="KW-0808">Transferase</keyword>
<evidence type="ECO:0000256" key="5">
    <source>
        <dbReference type="ARBA" id="ARBA00047960"/>
    </source>
</evidence>
<dbReference type="PROSITE" id="PS50405">
    <property type="entry name" value="GST_CTER"/>
    <property type="match status" value="1"/>
</dbReference>
<comment type="function">
    <text evidence="1">Conjugation of reduced glutathione to a wide number of exogenous and endogenous hydrophobic electrophiles.</text>
</comment>
<sequence length="366" mass="41635">MSSSPTESTSSKPAFLANVVSPDTSVSVRFNSEEEAPRFAVGYWSIRGLGAPLRMMLSAAKINHDVYLYDIVEDGDNGWNSSYFQTKESLKTESKNALVNLPFVVDRKECRLLCQTNACFAHIGRCIGMFGTNDVEASICEQLLCEIYDLRYPYIIFCYRSDGSVEEAKKAFAQAEPHLQKLNSHLANEANNGGDDDKKVHHLVGGVLNAPDFHLFELLDQFQFIAQTYGISDDFLGQYPRLKEFKTGFEELEENQFYLKSWLHEGLPFNNCMSKAGSALNVGVFQRGQKAEWRGKGEITMNPNSSKKPKKLTHVQKIIVDYTYENRRVLNKHVSILFFVHTQYVGIYACNLQKEEKEVFKYILSY</sequence>
<evidence type="ECO:0000256" key="1">
    <source>
        <dbReference type="ARBA" id="ARBA00003701"/>
    </source>
</evidence>
<name>A0A7S4V8Y2_9STRA</name>
<accession>A0A7S4V8Y2</accession>
<comment type="catalytic activity">
    <reaction evidence="5">
        <text>RX + glutathione = an S-substituted glutathione + a halide anion + H(+)</text>
        <dbReference type="Rhea" id="RHEA:16437"/>
        <dbReference type="ChEBI" id="CHEBI:15378"/>
        <dbReference type="ChEBI" id="CHEBI:16042"/>
        <dbReference type="ChEBI" id="CHEBI:17792"/>
        <dbReference type="ChEBI" id="CHEBI:57925"/>
        <dbReference type="ChEBI" id="CHEBI:90779"/>
        <dbReference type="EC" id="2.5.1.18"/>
    </reaction>
</comment>
<dbReference type="PROSITE" id="PS50404">
    <property type="entry name" value="GST_NTER"/>
    <property type="match status" value="1"/>
</dbReference>
<evidence type="ECO:0000256" key="3">
    <source>
        <dbReference type="ARBA" id="ARBA00012452"/>
    </source>
</evidence>
<dbReference type="PANTHER" id="PTHR11571:SF222">
    <property type="entry name" value="GLUTATHIONE TRANSFERASE"/>
    <property type="match status" value="1"/>
</dbReference>
<evidence type="ECO:0000256" key="4">
    <source>
        <dbReference type="ARBA" id="ARBA00022679"/>
    </source>
</evidence>
<dbReference type="InterPro" id="IPR004046">
    <property type="entry name" value="GST_C"/>
</dbReference>
<dbReference type="InterPro" id="IPR004045">
    <property type="entry name" value="Glutathione_S-Trfase_N"/>
</dbReference>
<protein>
    <recommendedName>
        <fullName evidence="3">glutathione transferase</fullName>
        <ecNumber evidence="3">2.5.1.18</ecNumber>
    </recommendedName>
</protein>
<comment type="similarity">
    <text evidence="2">Belongs to the GST superfamily. Mu family.</text>
</comment>
<feature type="domain" description="GST C-terminal" evidence="7">
    <location>
        <begin position="133"/>
        <end position="269"/>
    </location>
</feature>
<dbReference type="InterPro" id="IPR050213">
    <property type="entry name" value="GST_superfamily"/>
</dbReference>
<reference evidence="8" key="1">
    <citation type="submission" date="2021-01" db="EMBL/GenBank/DDBJ databases">
        <authorList>
            <person name="Corre E."/>
            <person name="Pelletier E."/>
            <person name="Niang G."/>
            <person name="Scheremetjew M."/>
            <person name="Finn R."/>
            <person name="Kale V."/>
            <person name="Holt S."/>
            <person name="Cochrane G."/>
            <person name="Meng A."/>
            <person name="Brown T."/>
            <person name="Cohen L."/>
        </authorList>
    </citation>
    <scope>NUCLEOTIDE SEQUENCE</scope>
    <source>
        <strain evidence="8">GSO104</strain>
    </source>
</reference>
<dbReference type="GO" id="GO:0006749">
    <property type="term" value="P:glutathione metabolic process"/>
    <property type="evidence" value="ECO:0007669"/>
    <property type="project" value="TreeGrafter"/>
</dbReference>